<dbReference type="GeneID" id="9688891"/>
<dbReference type="CDD" id="cd05121">
    <property type="entry name" value="ABC1_ADCK3-like"/>
    <property type="match status" value="1"/>
</dbReference>
<keyword evidence="4" id="KW-1185">Reference proteome</keyword>
<dbReference type="InterPro" id="IPR004147">
    <property type="entry name" value="ABC1_dom"/>
</dbReference>
<dbReference type="InterPro" id="IPR011009">
    <property type="entry name" value="Kinase-like_dom_sf"/>
</dbReference>
<feature type="non-terminal residue" evidence="3">
    <location>
        <position position="290"/>
    </location>
</feature>
<dbReference type="eggNOG" id="KOG1235">
    <property type="taxonomic scope" value="Eukaryota"/>
</dbReference>
<dbReference type="InterPro" id="IPR050154">
    <property type="entry name" value="UbiB_kinase"/>
</dbReference>
<dbReference type="InterPro" id="IPR000719">
    <property type="entry name" value="Prot_kinase_dom"/>
</dbReference>
<dbReference type="GO" id="GO:0004672">
    <property type="term" value="F:protein kinase activity"/>
    <property type="evidence" value="ECO:0007669"/>
    <property type="project" value="InterPro"/>
</dbReference>
<dbReference type="PANTHER" id="PTHR10566">
    <property type="entry name" value="CHAPERONE-ACTIVITY OF BC1 COMPLEX CABC1 -RELATED"/>
    <property type="match status" value="1"/>
</dbReference>
<comment type="similarity">
    <text evidence="1">Belongs to the protein kinase superfamily. ADCK protein kinase family.</text>
</comment>
<dbReference type="EMBL" id="GG663748">
    <property type="protein sequence ID" value="EEH52588.1"/>
    <property type="molecule type" value="Genomic_DNA"/>
</dbReference>
<gene>
    <name evidence="3" type="ORF">MICPUCDRAFT_22227</name>
</gene>
<dbReference type="KEGG" id="mpp:MICPUCDRAFT_22227"/>
<evidence type="ECO:0000259" key="2">
    <source>
        <dbReference type="PROSITE" id="PS50011"/>
    </source>
</evidence>
<dbReference type="OrthoDB" id="427480at2759"/>
<dbReference type="RefSeq" id="XP_003063452.1">
    <property type="nucleotide sequence ID" value="XM_003063406.1"/>
</dbReference>
<organism evidence="4">
    <name type="scientific">Micromonas pusilla (strain CCMP1545)</name>
    <name type="common">Picoplanktonic green alga</name>
    <dbReference type="NCBI Taxonomy" id="564608"/>
    <lineage>
        <taxon>Eukaryota</taxon>
        <taxon>Viridiplantae</taxon>
        <taxon>Chlorophyta</taxon>
        <taxon>Mamiellophyceae</taxon>
        <taxon>Mamiellales</taxon>
        <taxon>Mamiellaceae</taxon>
        <taxon>Micromonas</taxon>
    </lineage>
</organism>
<dbReference type="AlphaFoldDB" id="C1N601"/>
<sequence>MDNHPQTLSTRPDIIGDEAADALKPLQDQMKAFSSDDAYRNIRKEFNWDGPIAPGDKTWAGNPAARTLYKTLSAEPVAAASIGQVYKGTLWDEDADGWEKRATDTDGAAIDVAVKVQRPGVLRQIALDLHIARLALIWVEESGFNGSTGLANIVDRVGAGIFQELDYTVEARNAADFRRSLRFMDFLFVPRHYAKLTGRRVLTQEWIVGKPMKELSDDEQFRMVQMGVECSSAQLFRTGLVHADPHEGNMLYTPEGKLALLDFGLVCRVNNAQQEAMAGCILNILNRDWG</sequence>
<dbReference type="Proteomes" id="UP000001876">
    <property type="component" value="Unassembled WGS sequence"/>
</dbReference>
<protein>
    <submittedName>
        <fullName evidence="3">Predicted protein</fullName>
    </submittedName>
</protein>
<dbReference type="Pfam" id="PF03109">
    <property type="entry name" value="ABC1"/>
    <property type="match status" value="2"/>
</dbReference>
<name>C1N601_MICPC</name>
<dbReference type="GO" id="GO:0005524">
    <property type="term" value="F:ATP binding"/>
    <property type="evidence" value="ECO:0007669"/>
    <property type="project" value="InterPro"/>
</dbReference>
<reference evidence="3 4" key="1">
    <citation type="journal article" date="2009" name="Science">
        <title>Green evolution and dynamic adaptations revealed by genomes of the marine picoeukaryotes Micromonas.</title>
        <authorList>
            <person name="Worden A.Z."/>
            <person name="Lee J.H."/>
            <person name="Mock T."/>
            <person name="Rouze P."/>
            <person name="Simmons M.P."/>
            <person name="Aerts A.L."/>
            <person name="Allen A.E."/>
            <person name="Cuvelier M.L."/>
            <person name="Derelle E."/>
            <person name="Everett M.V."/>
            <person name="Foulon E."/>
            <person name="Grimwood J."/>
            <person name="Gundlach H."/>
            <person name="Henrissat B."/>
            <person name="Napoli C."/>
            <person name="McDonald S.M."/>
            <person name="Parker M.S."/>
            <person name="Rombauts S."/>
            <person name="Salamov A."/>
            <person name="Von Dassow P."/>
            <person name="Badger J.H."/>
            <person name="Coutinho P.M."/>
            <person name="Demir E."/>
            <person name="Dubchak I."/>
            <person name="Gentemann C."/>
            <person name="Eikrem W."/>
            <person name="Gready J.E."/>
            <person name="John U."/>
            <person name="Lanier W."/>
            <person name="Lindquist E.A."/>
            <person name="Lucas S."/>
            <person name="Mayer K.F."/>
            <person name="Moreau H."/>
            <person name="Not F."/>
            <person name="Otillar R."/>
            <person name="Panaud O."/>
            <person name="Pangilinan J."/>
            <person name="Paulsen I."/>
            <person name="Piegu B."/>
            <person name="Poliakov A."/>
            <person name="Robbens S."/>
            <person name="Schmutz J."/>
            <person name="Toulza E."/>
            <person name="Wyss T."/>
            <person name="Zelensky A."/>
            <person name="Zhou K."/>
            <person name="Armbrust E.V."/>
            <person name="Bhattacharya D."/>
            <person name="Goodenough U.W."/>
            <person name="Van de Peer Y."/>
            <person name="Grigoriev I.V."/>
        </authorList>
    </citation>
    <scope>NUCLEOTIDE SEQUENCE [LARGE SCALE GENOMIC DNA]</scope>
    <source>
        <strain evidence="3 4">CCMP1545</strain>
    </source>
</reference>
<accession>C1N601</accession>
<evidence type="ECO:0000313" key="4">
    <source>
        <dbReference type="Proteomes" id="UP000001876"/>
    </source>
</evidence>
<proteinExistence type="inferred from homology"/>
<feature type="domain" description="Protein kinase" evidence="2">
    <location>
        <begin position="71"/>
        <end position="290"/>
    </location>
</feature>
<dbReference type="Gene3D" id="1.10.510.10">
    <property type="entry name" value="Transferase(Phosphotransferase) domain 1"/>
    <property type="match status" value="1"/>
</dbReference>
<evidence type="ECO:0000256" key="1">
    <source>
        <dbReference type="ARBA" id="ARBA00009670"/>
    </source>
</evidence>
<dbReference type="PROSITE" id="PS50011">
    <property type="entry name" value="PROTEIN_KINASE_DOM"/>
    <property type="match status" value="1"/>
</dbReference>
<dbReference type="SUPFAM" id="SSF56112">
    <property type="entry name" value="Protein kinase-like (PK-like)"/>
    <property type="match status" value="1"/>
</dbReference>
<evidence type="ECO:0000313" key="3">
    <source>
        <dbReference type="EMBL" id="EEH52588.1"/>
    </source>
</evidence>
<dbReference type="STRING" id="564608.C1N601"/>
<dbReference type="PANTHER" id="PTHR10566:SF123">
    <property type="entry name" value="PROTEIN KINASE SUPERFAMILY PROTEIN"/>
    <property type="match status" value="1"/>
</dbReference>